<keyword evidence="5 6" id="KW-0378">Hydrolase</keyword>
<dbReference type="GO" id="GO:0030677">
    <property type="term" value="C:ribonuclease P complex"/>
    <property type="evidence" value="ECO:0007669"/>
    <property type="project" value="UniProtKB-UniRule"/>
</dbReference>
<evidence type="ECO:0000313" key="7">
    <source>
        <dbReference type="EMBL" id="ADV65468.1"/>
    </source>
</evidence>
<dbReference type="SUPFAM" id="SSF101744">
    <property type="entry name" value="Rof/RNase P subunit-like"/>
    <property type="match status" value="1"/>
</dbReference>
<dbReference type="HOGENOM" id="CLU_107020_2_1_2"/>
<keyword evidence="3 6" id="KW-0540">Nuclease</keyword>
<name>E8RAN2_DESM0</name>
<dbReference type="Pfam" id="PF01868">
    <property type="entry name" value="RNase_P-MRP_p29"/>
    <property type="match status" value="1"/>
</dbReference>
<dbReference type="GO" id="GO:0004526">
    <property type="term" value="F:ribonuclease P activity"/>
    <property type="evidence" value="ECO:0007669"/>
    <property type="project" value="UniProtKB-UniRule"/>
</dbReference>
<dbReference type="STRING" id="765177.Desmu_1171"/>
<reference evidence="7 8" key="2">
    <citation type="journal article" date="2011" name="Stand. Genomic Sci.">
        <title>Complete genome sequence of Desulfurococcus mucosus type strain (O7/1).</title>
        <authorList>
            <person name="Wirth R."/>
            <person name="Chertkov O."/>
            <person name="Held B."/>
            <person name="Lapidus A."/>
            <person name="Nolan M."/>
            <person name="Lucas S."/>
            <person name="Hammon N."/>
            <person name="Deshpande S."/>
            <person name="Cheng J.F."/>
            <person name="Tapia R."/>
            <person name="Han C."/>
            <person name="Goodwin L."/>
            <person name="Pitluck S."/>
            <person name="Liolios K."/>
            <person name="Ioanna P."/>
            <person name="Ivanova N."/>
            <person name="Mavromatis K."/>
            <person name="Mikhailova N."/>
            <person name="Pati A."/>
            <person name="Chen A."/>
            <person name="Palaniappan K."/>
            <person name="Land M."/>
            <person name="Hauser L."/>
            <person name="Chang Y.J."/>
            <person name="Jeffries C.D."/>
            <person name="Bilek Y."/>
            <person name="Hader T."/>
            <person name="Rohde M."/>
            <person name="Spring S."/>
            <person name="Sikorski J."/>
            <person name="Goker M."/>
            <person name="Woyke T."/>
            <person name="Bristow J."/>
            <person name="Eisen J.A."/>
            <person name="Markowitz V."/>
            <person name="Hugenholtz P."/>
            <person name="Kyrpides N.C."/>
            <person name="Klenk H.P."/>
        </authorList>
    </citation>
    <scope>NUCLEOTIDE SEQUENCE [LARGE SCALE GENOMIC DNA]</scope>
    <source>
        <strain evidence="8">ATCC 35584 / DSM 2162 / JCM 9187 / O7/1</strain>
    </source>
</reference>
<dbReference type="Proteomes" id="UP000001068">
    <property type="component" value="Chromosome"/>
</dbReference>
<dbReference type="EC" id="3.1.26.5" evidence="6"/>
<keyword evidence="1 6" id="KW-0963">Cytoplasm</keyword>
<evidence type="ECO:0000256" key="4">
    <source>
        <dbReference type="ARBA" id="ARBA00022759"/>
    </source>
</evidence>
<dbReference type="GO" id="GO:0001682">
    <property type="term" value="P:tRNA 5'-leader removal"/>
    <property type="evidence" value="ECO:0007669"/>
    <property type="project" value="UniProtKB-UniRule"/>
</dbReference>
<protein>
    <recommendedName>
        <fullName evidence="6">Ribonuclease P protein component 1</fullName>
        <shortName evidence="6">RNase P component 1</shortName>
        <ecNumber evidence="6">3.1.26.5</ecNumber>
    </recommendedName>
    <alternativeName>
        <fullName evidence="6">Rpp29</fullName>
    </alternativeName>
</protein>
<dbReference type="InterPro" id="IPR036980">
    <property type="entry name" value="RNase_P/MRP_Rpp29_sf"/>
</dbReference>
<dbReference type="OrthoDB" id="39019at2157"/>
<evidence type="ECO:0000256" key="3">
    <source>
        <dbReference type="ARBA" id="ARBA00022722"/>
    </source>
</evidence>
<dbReference type="RefSeq" id="WP_013562690.1">
    <property type="nucleotide sequence ID" value="NC_014961.1"/>
</dbReference>
<reference evidence="8" key="1">
    <citation type="submission" date="2010-11" db="EMBL/GenBank/DDBJ databases">
        <title>The complete genome of Desulfurococcus mucosus DSM 2162.</title>
        <authorList>
            <consortium name="US DOE Joint Genome Institute (JGI-PGF)"/>
            <person name="Lucas S."/>
            <person name="Copeland A."/>
            <person name="Lapidus A."/>
            <person name="Bruce D."/>
            <person name="Goodwin L."/>
            <person name="Pitluck S."/>
            <person name="Kyrpides N."/>
            <person name="Mavromatis K."/>
            <person name="Pagani I."/>
            <person name="Ivanova N."/>
            <person name="Ovchinnikova G."/>
            <person name="Chertkov O."/>
            <person name="Held B."/>
            <person name="Brettin T."/>
            <person name="Detter J.C."/>
            <person name="Tapia R."/>
            <person name="Han C."/>
            <person name="Land M."/>
            <person name="Hauser L."/>
            <person name="Markowitz V."/>
            <person name="Cheng J.-F."/>
            <person name="Hugenholtz P."/>
            <person name="Woyke T."/>
            <person name="Wu D."/>
            <person name="Wirth R."/>
            <person name="Bilek Y."/>
            <person name="Hader T."/>
            <person name="Klenk H.-P."/>
            <person name="Eisen J.A."/>
        </authorList>
    </citation>
    <scope>NUCLEOTIDE SEQUENCE [LARGE SCALE GENOMIC DNA]</scope>
    <source>
        <strain evidence="8">ATCC 35584 / DSM 2162 / JCM 9187 / O7/1</strain>
    </source>
</reference>
<comment type="subunit">
    <text evidence="6">Consists of a catalytic RNA component and at least 4-5 protein subunits.</text>
</comment>
<dbReference type="AlphaFoldDB" id="E8RAN2"/>
<dbReference type="InterPro" id="IPR002730">
    <property type="entry name" value="Rpp29/RNP1"/>
</dbReference>
<dbReference type="GO" id="GO:0003723">
    <property type="term" value="F:RNA binding"/>
    <property type="evidence" value="ECO:0007669"/>
    <property type="project" value="InterPro"/>
</dbReference>
<evidence type="ECO:0000313" key="8">
    <source>
        <dbReference type="Proteomes" id="UP000001068"/>
    </source>
</evidence>
<proteinExistence type="inferred from homology"/>
<evidence type="ECO:0000256" key="1">
    <source>
        <dbReference type="ARBA" id="ARBA00022490"/>
    </source>
</evidence>
<sequence length="92" mass="10376">MKVTGRNITSHEIIGLKTRILQYPDRGLIGLEGRVVDETLKTLLVELSNGRRIRVFKSNGVFEFTLPSGETVVIKGSDIIGRPWDRLKNISR</sequence>
<dbReference type="KEGG" id="dmu:Desmu_1171"/>
<dbReference type="InterPro" id="IPR023538">
    <property type="entry name" value="RNP1"/>
</dbReference>
<dbReference type="EMBL" id="CP002363">
    <property type="protein sequence ID" value="ADV65468.1"/>
    <property type="molecule type" value="Genomic_DNA"/>
</dbReference>
<accession>E8RAN2</accession>
<evidence type="ECO:0000256" key="5">
    <source>
        <dbReference type="ARBA" id="ARBA00022801"/>
    </source>
</evidence>
<comment type="function">
    <text evidence="6">Part of ribonuclease P, a protein complex that generates mature tRNA molecules by cleaving their 5'-ends.</text>
</comment>
<comment type="catalytic activity">
    <reaction evidence="6">
        <text>Endonucleolytic cleavage of RNA, removing 5'-extranucleotides from tRNA precursor.</text>
        <dbReference type="EC" id="3.1.26.5"/>
    </reaction>
</comment>
<dbReference type="Gene3D" id="2.30.30.210">
    <property type="entry name" value="Ribonuclease P/MRP, subunit p29"/>
    <property type="match status" value="1"/>
</dbReference>
<gene>
    <name evidence="6" type="primary">rnp1</name>
    <name evidence="7" type="ordered locus">Desmu_1171</name>
</gene>
<dbReference type="InterPro" id="IPR023534">
    <property type="entry name" value="Rof/RNase_P-like"/>
</dbReference>
<dbReference type="GeneID" id="10153886"/>
<keyword evidence="4 6" id="KW-0255">Endonuclease</keyword>
<comment type="similarity">
    <text evidence="6">Belongs to the eukaryotic/archaeal RNase P protein component 1 family.</text>
</comment>
<dbReference type="eggNOG" id="arCOG00784">
    <property type="taxonomic scope" value="Archaea"/>
</dbReference>
<comment type="subcellular location">
    <subcellularLocation>
        <location evidence="6">Cytoplasm</location>
    </subcellularLocation>
</comment>
<dbReference type="SMART" id="SM00538">
    <property type="entry name" value="POP4"/>
    <property type="match status" value="1"/>
</dbReference>
<organism evidence="7 8">
    <name type="scientific">Desulfurococcus mucosus (strain ATCC 35584 / DSM 2162 / JCM 9187 / O7/1)</name>
    <dbReference type="NCBI Taxonomy" id="765177"/>
    <lineage>
        <taxon>Archaea</taxon>
        <taxon>Thermoproteota</taxon>
        <taxon>Thermoprotei</taxon>
        <taxon>Desulfurococcales</taxon>
        <taxon>Desulfurococcaceae</taxon>
        <taxon>Desulfurococcus</taxon>
    </lineage>
</organism>
<evidence type="ECO:0000256" key="6">
    <source>
        <dbReference type="HAMAP-Rule" id="MF_00754"/>
    </source>
</evidence>
<dbReference type="HAMAP" id="MF_00754">
    <property type="entry name" value="RNase_P_1"/>
    <property type="match status" value="1"/>
</dbReference>
<keyword evidence="8" id="KW-1185">Reference proteome</keyword>
<dbReference type="GO" id="GO:0005737">
    <property type="term" value="C:cytoplasm"/>
    <property type="evidence" value="ECO:0007669"/>
    <property type="project" value="UniProtKB-SubCell"/>
</dbReference>
<keyword evidence="2 6" id="KW-0819">tRNA processing</keyword>
<evidence type="ECO:0000256" key="2">
    <source>
        <dbReference type="ARBA" id="ARBA00022694"/>
    </source>
</evidence>